<organism evidence="1 2">
    <name type="scientific">Polystyrenella longa</name>
    <dbReference type="NCBI Taxonomy" id="2528007"/>
    <lineage>
        <taxon>Bacteria</taxon>
        <taxon>Pseudomonadati</taxon>
        <taxon>Planctomycetota</taxon>
        <taxon>Planctomycetia</taxon>
        <taxon>Planctomycetales</taxon>
        <taxon>Planctomycetaceae</taxon>
        <taxon>Polystyrenella</taxon>
    </lineage>
</organism>
<dbReference type="KEGG" id="plon:Pla110_06850"/>
<evidence type="ECO:0000313" key="1">
    <source>
        <dbReference type="EMBL" id="QDU78981.1"/>
    </source>
</evidence>
<dbReference type="EMBL" id="CP036281">
    <property type="protein sequence ID" value="QDU78981.1"/>
    <property type="molecule type" value="Genomic_DNA"/>
</dbReference>
<evidence type="ECO:0000313" key="2">
    <source>
        <dbReference type="Proteomes" id="UP000317178"/>
    </source>
</evidence>
<dbReference type="Proteomes" id="UP000317178">
    <property type="component" value="Chromosome"/>
</dbReference>
<reference evidence="1 2" key="1">
    <citation type="submission" date="2019-02" db="EMBL/GenBank/DDBJ databases">
        <title>Deep-cultivation of Planctomycetes and their phenomic and genomic characterization uncovers novel biology.</title>
        <authorList>
            <person name="Wiegand S."/>
            <person name="Jogler M."/>
            <person name="Boedeker C."/>
            <person name="Pinto D."/>
            <person name="Vollmers J."/>
            <person name="Rivas-Marin E."/>
            <person name="Kohn T."/>
            <person name="Peeters S.H."/>
            <person name="Heuer A."/>
            <person name="Rast P."/>
            <person name="Oberbeckmann S."/>
            <person name="Bunk B."/>
            <person name="Jeske O."/>
            <person name="Meyerdierks A."/>
            <person name="Storesund J.E."/>
            <person name="Kallscheuer N."/>
            <person name="Luecker S."/>
            <person name="Lage O.M."/>
            <person name="Pohl T."/>
            <person name="Merkel B.J."/>
            <person name="Hornburger P."/>
            <person name="Mueller R.-W."/>
            <person name="Bruemmer F."/>
            <person name="Labrenz M."/>
            <person name="Spormann A.M."/>
            <person name="Op den Camp H."/>
            <person name="Overmann J."/>
            <person name="Amann R."/>
            <person name="Jetten M.S.M."/>
            <person name="Mascher T."/>
            <person name="Medema M.H."/>
            <person name="Devos D.P."/>
            <person name="Kaster A.-K."/>
            <person name="Ovreas L."/>
            <person name="Rohde M."/>
            <person name="Galperin M.Y."/>
            <person name="Jogler C."/>
        </authorList>
    </citation>
    <scope>NUCLEOTIDE SEQUENCE [LARGE SCALE GENOMIC DNA]</scope>
    <source>
        <strain evidence="1 2">Pla110</strain>
    </source>
</reference>
<gene>
    <name evidence="1" type="ORF">Pla110_06850</name>
</gene>
<protein>
    <submittedName>
        <fullName evidence="1">Uncharacterized protein</fullName>
    </submittedName>
</protein>
<dbReference type="AlphaFoldDB" id="A0A518CIC7"/>
<proteinExistence type="predicted"/>
<dbReference type="OrthoDB" id="286135at2"/>
<accession>A0A518CIC7</accession>
<dbReference type="RefSeq" id="WP_144993191.1">
    <property type="nucleotide sequence ID" value="NZ_CP036281.1"/>
</dbReference>
<sequence>MKQMAIASSLMKHWQEETTIEVPTSFPGMRLDTSALTGWLEWRTEFWKPYVQRSGQQELQRLSVEVHVYSRGVGAGPVLHRLVDEVLPVYTRTTMEVHDYEESGAPLIGYVSLYEPEVRELSREELNQHGSQLRHALVEWRGMAQELV</sequence>
<keyword evidence="2" id="KW-1185">Reference proteome</keyword>
<name>A0A518CIC7_9PLAN</name>